<organism evidence="8 9">
    <name type="scientific">Chitinophaga defluvii</name>
    <dbReference type="NCBI Taxonomy" id="3163343"/>
    <lineage>
        <taxon>Bacteria</taxon>
        <taxon>Pseudomonadati</taxon>
        <taxon>Bacteroidota</taxon>
        <taxon>Chitinophagia</taxon>
        <taxon>Chitinophagales</taxon>
        <taxon>Chitinophagaceae</taxon>
        <taxon>Chitinophaga</taxon>
    </lineage>
</organism>
<dbReference type="PANTHER" id="PTHR43622:SF7">
    <property type="entry name" value="3-DEHYDROQUINATE SYNTHASE, CHLOROPLASTIC"/>
    <property type="match status" value="1"/>
</dbReference>
<dbReference type="PANTHER" id="PTHR43622">
    <property type="entry name" value="3-DEHYDROQUINATE SYNTHASE"/>
    <property type="match status" value="1"/>
</dbReference>
<evidence type="ECO:0000256" key="2">
    <source>
        <dbReference type="ARBA" id="ARBA00022605"/>
    </source>
</evidence>
<evidence type="ECO:0000259" key="6">
    <source>
        <dbReference type="Pfam" id="PF01761"/>
    </source>
</evidence>
<dbReference type="InterPro" id="IPR050071">
    <property type="entry name" value="Dehydroquinate_synthase"/>
</dbReference>
<proteinExistence type="predicted"/>
<dbReference type="InterPro" id="IPR030960">
    <property type="entry name" value="DHQS/DOIS_N"/>
</dbReference>
<protein>
    <submittedName>
        <fullName evidence="8">3-dehydroquinate synthase</fullName>
        <ecNumber evidence="8">4.2.3.4</ecNumber>
    </submittedName>
</protein>
<keyword evidence="5 8" id="KW-0456">Lyase</keyword>
<dbReference type="EC" id="4.2.3.4" evidence="8"/>
<keyword evidence="4" id="KW-0057">Aromatic amino acid biosynthesis</keyword>
<dbReference type="InterPro" id="IPR056179">
    <property type="entry name" value="DHQS_C"/>
</dbReference>
<dbReference type="NCBIfam" id="NF004852">
    <property type="entry name" value="PRK06203.1"/>
    <property type="match status" value="1"/>
</dbReference>
<accession>A0ABV2TAC2</accession>
<feature type="domain" description="3-dehydroquinate synthase C-terminal" evidence="7">
    <location>
        <begin position="197"/>
        <end position="324"/>
    </location>
</feature>
<sequence length="388" mass="42634">MEYIEQSFEVKFAYKVFFTNHIFDPSNLTIAAFLDSRADKDITKKLLIILDGGVLKHHPQLEQQITTYFQAVKGFQLIPEIIVIAGGEAVKNDEPLFYKLVDAIDHHGIDRHSFVIGIGGGSVLDLVGYVAAVSHRGIKHIRIPTTVLSQNDSGVGVKNGINYKGKKNFLGTFAPPVAVFNDAELLTTLDPRDWRAGISEAVKVALIKDASFFSWLETNAAALVAGNMPVMQELIYRCAALHMAHIGGAGDPFESGSSRPLDFGHWSAHKLEQLTHFSLRHGEAVSIGIAVDSVYSYLLGWIDEAAMTRIVTLLVQLQLPIYHPLLEMQDGKISPVIAGLEEFREHLGGRLTISLLRAIGKGEEVHEMDLDLLQQAVATCAQWNTTAS</sequence>
<gene>
    <name evidence="8" type="ORF">ABR189_21495</name>
</gene>
<evidence type="ECO:0000313" key="9">
    <source>
        <dbReference type="Proteomes" id="UP001549749"/>
    </source>
</evidence>
<dbReference type="Proteomes" id="UP001549749">
    <property type="component" value="Unassembled WGS sequence"/>
</dbReference>
<dbReference type="SUPFAM" id="SSF56796">
    <property type="entry name" value="Dehydroquinate synthase-like"/>
    <property type="match status" value="1"/>
</dbReference>
<comment type="cofactor">
    <cofactor evidence="1">
        <name>NAD(+)</name>
        <dbReference type="ChEBI" id="CHEBI:57540"/>
    </cofactor>
</comment>
<reference evidence="8 9" key="1">
    <citation type="submission" date="2024-06" db="EMBL/GenBank/DDBJ databases">
        <title>Chitinophaga defluvii sp. nov., isolated from municipal sewage.</title>
        <authorList>
            <person name="Zhang L."/>
        </authorList>
    </citation>
    <scope>NUCLEOTIDE SEQUENCE [LARGE SCALE GENOMIC DNA]</scope>
    <source>
        <strain evidence="8 9">H8</strain>
    </source>
</reference>
<evidence type="ECO:0000259" key="7">
    <source>
        <dbReference type="Pfam" id="PF24621"/>
    </source>
</evidence>
<evidence type="ECO:0000256" key="5">
    <source>
        <dbReference type="ARBA" id="ARBA00023239"/>
    </source>
</evidence>
<name>A0ABV2TAC2_9BACT</name>
<dbReference type="EMBL" id="JBEXAC010000002">
    <property type="protein sequence ID" value="MET6999978.1"/>
    <property type="molecule type" value="Genomic_DNA"/>
</dbReference>
<keyword evidence="2" id="KW-0028">Amino-acid biosynthesis</keyword>
<evidence type="ECO:0000256" key="3">
    <source>
        <dbReference type="ARBA" id="ARBA00023027"/>
    </source>
</evidence>
<dbReference type="GO" id="GO:0003856">
    <property type="term" value="F:3-dehydroquinate synthase activity"/>
    <property type="evidence" value="ECO:0007669"/>
    <property type="project" value="UniProtKB-EC"/>
</dbReference>
<evidence type="ECO:0000256" key="4">
    <source>
        <dbReference type="ARBA" id="ARBA00023141"/>
    </source>
</evidence>
<evidence type="ECO:0000256" key="1">
    <source>
        <dbReference type="ARBA" id="ARBA00001911"/>
    </source>
</evidence>
<dbReference type="Pfam" id="PF01761">
    <property type="entry name" value="DHQ_synthase"/>
    <property type="match status" value="1"/>
</dbReference>
<dbReference type="RefSeq" id="WP_354662539.1">
    <property type="nucleotide sequence ID" value="NZ_JBEXAC010000002.1"/>
</dbReference>
<keyword evidence="9" id="KW-1185">Reference proteome</keyword>
<comment type="caution">
    <text evidence="8">The sequence shown here is derived from an EMBL/GenBank/DDBJ whole genome shotgun (WGS) entry which is preliminary data.</text>
</comment>
<dbReference type="CDD" id="cd08198">
    <property type="entry name" value="DHQS-like"/>
    <property type="match status" value="1"/>
</dbReference>
<feature type="domain" description="3-dehydroquinate synthase N-terminal" evidence="6">
    <location>
        <begin position="82"/>
        <end position="195"/>
    </location>
</feature>
<dbReference type="Gene3D" id="1.20.1090.10">
    <property type="entry name" value="Dehydroquinate synthase-like - alpha domain"/>
    <property type="match status" value="1"/>
</dbReference>
<evidence type="ECO:0000313" key="8">
    <source>
        <dbReference type="EMBL" id="MET6999978.1"/>
    </source>
</evidence>
<keyword evidence="3" id="KW-0520">NAD</keyword>
<dbReference type="Gene3D" id="3.40.50.1970">
    <property type="match status" value="1"/>
</dbReference>
<dbReference type="Pfam" id="PF24621">
    <property type="entry name" value="DHQS_C"/>
    <property type="match status" value="1"/>
</dbReference>